<organism evidence="2 3">
    <name type="scientific">Sutcliffiella horikoshii</name>
    <dbReference type="NCBI Taxonomy" id="79883"/>
    <lineage>
        <taxon>Bacteria</taxon>
        <taxon>Bacillati</taxon>
        <taxon>Bacillota</taxon>
        <taxon>Bacilli</taxon>
        <taxon>Bacillales</taxon>
        <taxon>Bacillaceae</taxon>
        <taxon>Sutcliffiella</taxon>
    </lineage>
</organism>
<sequence>MDNFKWFKVSAILLGLVFLIYGWTQSWVVGGEYSGGMDYTYVERTVRTYAFIISGIIFLFIGVFISALEKRLRMLEALIYENRKNLR</sequence>
<evidence type="ECO:0000256" key="1">
    <source>
        <dbReference type="SAM" id="Phobius"/>
    </source>
</evidence>
<evidence type="ECO:0000313" key="3">
    <source>
        <dbReference type="Proteomes" id="UP000195573"/>
    </source>
</evidence>
<dbReference type="EMBL" id="CP020880">
    <property type="protein sequence ID" value="ART75115.1"/>
    <property type="molecule type" value="Genomic_DNA"/>
</dbReference>
<evidence type="ECO:0008006" key="4">
    <source>
        <dbReference type="Google" id="ProtNLM"/>
    </source>
</evidence>
<name>A0ABN4ZA54_9BACI</name>
<accession>A0ABN4ZA54</accession>
<gene>
    <name evidence="2" type="ORF">B4U37_03225</name>
</gene>
<dbReference type="Proteomes" id="UP000195573">
    <property type="component" value="Chromosome"/>
</dbReference>
<proteinExistence type="predicted"/>
<feature type="transmembrane region" description="Helical" evidence="1">
    <location>
        <begin position="48"/>
        <end position="68"/>
    </location>
</feature>
<keyword evidence="1" id="KW-0472">Membrane</keyword>
<evidence type="ECO:0000313" key="2">
    <source>
        <dbReference type="EMBL" id="ART75115.1"/>
    </source>
</evidence>
<reference evidence="2 3" key="1">
    <citation type="submission" date="2017-04" db="EMBL/GenBank/DDBJ databases">
        <title>Complete Genome Sequence of the Bacillus horikoshii 20a strain from Cuatro Cienegas, Coahuila, Mexico.</title>
        <authorList>
            <person name="Zarza E."/>
            <person name="Alcaraz L.D."/>
            <person name="Aguilar-Salinas B."/>
            <person name="Islas A."/>
            <person name="Olmedo-Alvarez G."/>
        </authorList>
    </citation>
    <scope>NUCLEOTIDE SEQUENCE [LARGE SCALE GENOMIC DNA]</scope>
    <source>
        <strain evidence="2 3">20a</strain>
    </source>
</reference>
<protein>
    <recommendedName>
        <fullName evidence="4">CcmD family protein</fullName>
    </recommendedName>
</protein>
<keyword evidence="1" id="KW-1133">Transmembrane helix</keyword>
<keyword evidence="1" id="KW-0812">Transmembrane</keyword>
<keyword evidence="3" id="KW-1185">Reference proteome</keyword>